<dbReference type="GO" id="GO:0003713">
    <property type="term" value="F:transcription coactivator activity"/>
    <property type="evidence" value="ECO:0007669"/>
    <property type="project" value="InterPro"/>
</dbReference>
<name>A0A8T0U703_PANVG</name>
<dbReference type="InterPro" id="IPR044661">
    <property type="entry name" value="MED15a/b/c-like"/>
</dbReference>
<reference evidence="2" key="1">
    <citation type="submission" date="2020-05" db="EMBL/GenBank/DDBJ databases">
        <title>WGS assembly of Panicum virgatum.</title>
        <authorList>
            <person name="Lovell J.T."/>
            <person name="Jenkins J."/>
            <person name="Shu S."/>
            <person name="Juenger T.E."/>
            <person name="Schmutz J."/>
        </authorList>
    </citation>
    <scope>NUCLEOTIDE SEQUENCE</scope>
    <source>
        <strain evidence="2">AP13</strain>
    </source>
</reference>
<proteinExistence type="predicted"/>
<dbReference type="EMBL" id="CM029042">
    <property type="protein sequence ID" value="KAG2616514.1"/>
    <property type="molecule type" value="Genomic_DNA"/>
</dbReference>
<keyword evidence="3" id="KW-1185">Reference proteome</keyword>
<dbReference type="PANTHER" id="PTHR33137:SF4">
    <property type="entry name" value="MEDIATOR OF RNA POLYMERASE II TRANSCRIPTION SUBUNIT 15A-RELATED"/>
    <property type="match status" value="1"/>
</dbReference>
<dbReference type="AlphaFoldDB" id="A0A8T0U703"/>
<dbReference type="Pfam" id="PF21539">
    <property type="entry name" value="Med15_C"/>
    <property type="match status" value="1"/>
</dbReference>
<evidence type="ECO:0000313" key="2">
    <source>
        <dbReference type="EMBL" id="KAG2616514.1"/>
    </source>
</evidence>
<accession>A0A8T0U703</accession>
<evidence type="ECO:0000259" key="1">
    <source>
        <dbReference type="Pfam" id="PF21539"/>
    </source>
</evidence>
<dbReference type="Proteomes" id="UP000823388">
    <property type="component" value="Chromosome 3N"/>
</dbReference>
<dbReference type="GO" id="GO:0031490">
    <property type="term" value="F:chromatin DNA binding"/>
    <property type="evidence" value="ECO:0007669"/>
    <property type="project" value="InterPro"/>
</dbReference>
<gene>
    <name evidence="2" type="ORF">PVAP13_3NG217234</name>
</gene>
<dbReference type="InterPro" id="IPR048386">
    <property type="entry name" value="Med15_C"/>
</dbReference>
<dbReference type="PANTHER" id="PTHR33137">
    <property type="entry name" value="MEDIATOR OF RNA POLYMERASE II TRANSCRIPTION SUBUNIT 15A-RELATED"/>
    <property type="match status" value="1"/>
</dbReference>
<feature type="domain" description="ARC105/Med15 mediator subunit C-terminal" evidence="1">
    <location>
        <begin position="3"/>
        <end position="70"/>
    </location>
</feature>
<sequence length="99" mass="10803">MSLIPPLRLLVPAGYPKCSPVLLDKFPDEQSRNSDDLSTKAKSKFGIMLRGRVEPMSLGEIARAWDTCARKVISEYAEQTGGGSFSSRYGCWESCVGAS</sequence>
<protein>
    <recommendedName>
        <fullName evidence="1">ARC105/Med15 mediator subunit C-terminal domain-containing protein</fullName>
    </recommendedName>
</protein>
<organism evidence="2 3">
    <name type="scientific">Panicum virgatum</name>
    <name type="common">Blackwell switchgrass</name>
    <dbReference type="NCBI Taxonomy" id="38727"/>
    <lineage>
        <taxon>Eukaryota</taxon>
        <taxon>Viridiplantae</taxon>
        <taxon>Streptophyta</taxon>
        <taxon>Embryophyta</taxon>
        <taxon>Tracheophyta</taxon>
        <taxon>Spermatophyta</taxon>
        <taxon>Magnoliopsida</taxon>
        <taxon>Liliopsida</taxon>
        <taxon>Poales</taxon>
        <taxon>Poaceae</taxon>
        <taxon>PACMAD clade</taxon>
        <taxon>Panicoideae</taxon>
        <taxon>Panicodae</taxon>
        <taxon>Paniceae</taxon>
        <taxon>Panicinae</taxon>
        <taxon>Panicum</taxon>
        <taxon>Panicum sect. Hiantes</taxon>
    </lineage>
</organism>
<comment type="caution">
    <text evidence="2">The sequence shown here is derived from an EMBL/GenBank/DDBJ whole genome shotgun (WGS) entry which is preliminary data.</text>
</comment>
<evidence type="ECO:0000313" key="3">
    <source>
        <dbReference type="Proteomes" id="UP000823388"/>
    </source>
</evidence>